<accession>A0A540VEZ4</accession>
<name>A0A540VEZ4_9CHLR</name>
<keyword evidence="2" id="KW-1185">Reference proteome</keyword>
<organism evidence="1 2">
    <name type="scientific">Litorilinea aerophila</name>
    <dbReference type="NCBI Taxonomy" id="1204385"/>
    <lineage>
        <taxon>Bacteria</taxon>
        <taxon>Bacillati</taxon>
        <taxon>Chloroflexota</taxon>
        <taxon>Caldilineae</taxon>
        <taxon>Caldilineales</taxon>
        <taxon>Caldilineaceae</taxon>
        <taxon>Litorilinea</taxon>
    </lineage>
</organism>
<dbReference type="InterPro" id="IPR003386">
    <property type="entry name" value="LACT/PDAT_acylTrfase"/>
</dbReference>
<dbReference type="Gene3D" id="3.40.50.1820">
    <property type="entry name" value="alpha/beta hydrolase"/>
    <property type="match status" value="1"/>
</dbReference>
<reference evidence="1 2" key="1">
    <citation type="submission" date="2019-06" db="EMBL/GenBank/DDBJ databases">
        <title>Genome sequence of Litorilinea aerophila BAA-2444.</title>
        <authorList>
            <person name="Maclea K.S."/>
            <person name="Maurais E.G."/>
            <person name="Iannazzi L.C."/>
        </authorList>
    </citation>
    <scope>NUCLEOTIDE SEQUENCE [LARGE SCALE GENOMIC DNA]</scope>
    <source>
        <strain evidence="1 2">ATCC BAA-2444</strain>
    </source>
</reference>
<dbReference type="SUPFAM" id="SSF53474">
    <property type="entry name" value="alpha/beta-Hydrolases"/>
    <property type="match status" value="1"/>
</dbReference>
<dbReference type="Pfam" id="PF02450">
    <property type="entry name" value="LCAT"/>
    <property type="match status" value="1"/>
</dbReference>
<comment type="caution">
    <text evidence="1">The sequence shown here is derived from an EMBL/GenBank/DDBJ whole genome shotgun (WGS) entry which is preliminary data.</text>
</comment>
<dbReference type="InParanoid" id="A0A540VEZ4"/>
<dbReference type="Proteomes" id="UP000317371">
    <property type="component" value="Unassembled WGS sequence"/>
</dbReference>
<dbReference type="EMBL" id="VIGC01000015">
    <property type="protein sequence ID" value="TQE95319.1"/>
    <property type="molecule type" value="Genomic_DNA"/>
</dbReference>
<evidence type="ECO:0000313" key="2">
    <source>
        <dbReference type="Proteomes" id="UP000317371"/>
    </source>
</evidence>
<protein>
    <submittedName>
        <fullName evidence="1">Lecithin--cholesterol acyltransferase</fullName>
    </submittedName>
</protein>
<keyword evidence="1" id="KW-0012">Acyltransferase</keyword>
<sequence length="485" mass="53436">MMARVKIRDMVVVLPGITGSVLQKDGRDLWAISGQAVWRILASLGDTLQDLLLVGDDPAVDDLGDGIRATGVIQDLHMVPGLVKIDGYSGLRRLFTQEFEVVPGSPDDERPANYFEFAYDWRRDNRYAARKLQELVNRKLPQWRDHSGAQDARVILVAHSMGGLISRYYLEVLQGWRDCRALITFGTPYRGSVNALGYLANGYKQLFLDLTEVMRSFTAAYQLLPIYRSVQTGQGFARVAEIDGIPGIDRDRAAAALRFHREIEEAVAANRKEADYFTQGYRILPVVGTRQKTFQSATLAGGRLTVAHVAPEGVPTFLADGDGTVPRVSAIPIELSNEFFDTFVAEKHSSLQNNGAMLEQLLERVKLMQAPELGGIRDVPPARPPVEQMPALALEVEDLYLAQEPVTIQAQTFNVEEPVGLVAEIVAIDGGAPMRLPLVRQEDSWGATLESLAAGSYRITLKTDWTGPEAPEPVHDVFAVVDGRG</sequence>
<evidence type="ECO:0000313" key="1">
    <source>
        <dbReference type="EMBL" id="TQE95319.1"/>
    </source>
</evidence>
<dbReference type="PANTHER" id="PTHR11440">
    <property type="entry name" value="LECITHIN-CHOLESTEROL ACYLTRANSFERASE-RELATED"/>
    <property type="match status" value="1"/>
</dbReference>
<dbReference type="GO" id="GO:0006629">
    <property type="term" value="P:lipid metabolic process"/>
    <property type="evidence" value="ECO:0007669"/>
    <property type="project" value="InterPro"/>
</dbReference>
<dbReference type="InterPro" id="IPR029058">
    <property type="entry name" value="AB_hydrolase_fold"/>
</dbReference>
<keyword evidence="1" id="KW-0808">Transferase</keyword>
<dbReference type="OrthoDB" id="503948at2"/>
<gene>
    <name evidence="1" type="ORF">FKZ61_12940</name>
</gene>
<dbReference type="GO" id="GO:0008374">
    <property type="term" value="F:O-acyltransferase activity"/>
    <property type="evidence" value="ECO:0007669"/>
    <property type="project" value="InterPro"/>
</dbReference>
<proteinExistence type="predicted"/>
<dbReference type="AlphaFoldDB" id="A0A540VEZ4"/>